<evidence type="ECO:0000256" key="1">
    <source>
        <dbReference type="SAM" id="MobiDB-lite"/>
    </source>
</evidence>
<dbReference type="InterPro" id="IPR056711">
    <property type="entry name" value="DUF7809"/>
</dbReference>
<dbReference type="GO" id="GO:0045087">
    <property type="term" value="P:innate immune response"/>
    <property type="evidence" value="ECO:0007669"/>
    <property type="project" value="TreeGrafter"/>
</dbReference>
<dbReference type="OrthoDB" id="5874481at2759"/>
<dbReference type="EMBL" id="GL379809">
    <property type="protein sequence ID" value="EGT42688.1"/>
    <property type="molecule type" value="Genomic_DNA"/>
</dbReference>
<evidence type="ECO:0000313" key="3">
    <source>
        <dbReference type="EMBL" id="EGT42688.1"/>
    </source>
</evidence>
<reference evidence="4" key="1">
    <citation type="submission" date="2011-07" db="EMBL/GenBank/DDBJ databases">
        <authorList>
            <consortium name="Caenorhabditis brenneri Sequencing and Analysis Consortium"/>
            <person name="Wilson R.K."/>
        </authorList>
    </citation>
    <scope>NUCLEOTIDE SEQUENCE [LARGE SCALE GENOMIC DNA]</scope>
    <source>
        <strain evidence="4">PB2801</strain>
    </source>
</reference>
<feature type="region of interest" description="Disordered" evidence="1">
    <location>
        <begin position="532"/>
        <end position="561"/>
    </location>
</feature>
<dbReference type="AlphaFoldDB" id="G0MS74"/>
<dbReference type="InParanoid" id="G0MS74"/>
<name>G0MS74_CAEBE</name>
<dbReference type="eggNOG" id="KOG0800">
    <property type="taxonomic scope" value="Eukaryota"/>
</dbReference>
<gene>
    <name evidence="3" type="ORF">CAEBREN_09743</name>
</gene>
<proteinExistence type="predicted"/>
<keyword evidence="4" id="KW-1185">Reference proteome</keyword>
<dbReference type="PANTHER" id="PTHR21447:SF13">
    <property type="entry name" value="RING-TYPE DOMAIN-CONTAINING PROTEIN"/>
    <property type="match status" value="1"/>
</dbReference>
<protein>
    <recommendedName>
        <fullName evidence="2">DUF7809 domain-containing protein</fullName>
    </recommendedName>
</protein>
<dbReference type="HOGENOM" id="CLU_381411_0_0_1"/>
<dbReference type="OMA" id="NIWILEA"/>
<dbReference type="Proteomes" id="UP000008068">
    <property type="component" value="Unassembled WGS sequence"/>
</dbReference>
<organism evidence="4">
    <name type="scientific">Caenorhabditis brenneri</name>
    <name type="common">Nematode worm</name>
    <dbReference type="NCBI Taxonomy" id="135651"/>
    <lineage>
        <taxon>Eukaryota</taxon>
        <taxon>Metazoa</taxon>
        <taxon>Ecdysozoa</taxon>
        <taxon>Nematoda</taxon>
        <taxon>Chromadorea</taxon>
        <taxon>Rhabditida</taxon>
        <taxon>Rhabditina</taxon>
        <taxon>Rhabditomorpha</taxon>
        <taxon>Rhabditoidea</taxon>
        <taxon>Rhabditidae</taxon>
        <taxon>Peloderinae</taxon>
        <taxon>Caenorhabditis</taxon>
    </lineage>
</organism>
<evidence type="ECO:0000259" key="2">
    <source>
        <dbReference type="Pfam" id="PF25100"/>
    </source>
</evidence>
<feature type="domain" description="DUF7809" evidence="2">
    <location>
        <begin position="114"/>
        <end position="276"/>
    </location>
</feature>
<sequence>MSIIEDHGEERISTESLIKIVKEYVPLELLKCSDYKKLQPAVLQYVQDDGEKFLQKLLDISNHQLRIYGSGQELAENLKIYRGFQNNMQFFNMDISNPYSVSPKIYESVSNKKYVCKQDIFVHIQDLILENYPLLNSHLPNFMLLIFLKNHEERLKDCIEFIQYTDEEFKIFKAEFDEMKGNLSDTTKNHFPLAPKYTLYLNEYSFEELYNQFKTLLPFKWDENKYQVVKIILKSLFDLYDPKKDPLRYKHLYYNIGVMIDHLQKVMKGRPKWFLPDSNDRDGQIKLRLFEDNDEQFVMFGDFSKNVIKYFKIDQYTFGTVSHSQLQQLDPEQMEKIEKIYFVGMSTVKKIDRKCAELFLHYVTSNKPPAIDVRNAKSDGFTLNNLINELKHLGLNEAFPTITNYAELVYDHVKKTSKNKILKTTDLFDAIELCQLICIFKKLPKLANLLHSQKACHRILNKCDICFPPPPEQLREGREDNYHHVRENLAKFGKADFLFDGATVNVRAWDPSKTFEENTQCNTCDEYHSSCNKSHAPRKPDVPQTNAKSSTSELSKTEKETESYIEKLAAAEAEIARLKTEMDTKKKEHARLAEEHEKKRQQEWKQLNEELEEANRRVIEQQKCKESENNIATSKDELQDINSQLTKKIADEKKRNLEAEGDVNKLKEEVRAAKEQLDTTSQELDRLKAAGQDIRRLQEENESLERRLEEKDKVMDDILNKLVEKK</sequence>
<dbReference type="GO" id="GO:0045121">
    <property type="term" value="C:membrane raft"/>
    <property type="evidence" value="ECO:0007669"/>
    <property type="project" value="TreeGrafter"/>
</dbReference>
<accession>G0MS74</accession>
<dbReference type="STRING" id="135651.G0MS74"/>
<evidence type="ECO:0000313" key="4">
    <source>
        <dbReference type="Proteomes" id="UP000008068"/>
    </source>
</evidence>
<dbReference type="PANTHER" id="PTHR21447">
    <property type="entry name" value="RING-TYPE DOMAIN-CONTAINING PROTEIN-RELATED"/>
    <property type="match status" value="1"/>
</dbReference>
<dbReference type="Pfam" id="PF25100">
    <property type="entry name" value="DUF7809"/>
    <property type="match status" value="1"/>
</dbReference>